<reference evidence="1" key="1">
    <citation type="submission" date="2021-06" db="EMBL/GenBank/DDBJ databases">
        <authorList>
            <person name="Kallberg Y."/>
            <person name="Tangrot J."/>
            <person name="Rosling A."/>
        </authorList>
    </citation>
    <scope>NUCLEOTIDE SEQUENCE</scope>
    <source>
        <strain evidence="1">MA461A</strain>
    </source>
</reference>
<keyword evidence="2" id="KW-1185">Reference proteome</keyword>
<gene>
    <name evidence="1" type="ORF">RPERSI_LOCUS12722</name>
</gene>
<sequence>KCSKCGTKRPKEMFIWNSIRYLICIKCKERHGRRKKKNQSSLTKTTNPTNVESVAQFSTNTESITQPETNNQEIEYVDNNAYVEINCLELTASVSTNEVADIDYQIHLLVNINIDDQNMIAKEIAKLVIIEIEEEDNYIW</sequence>
<feature type="non-terminal residue" evidence="1">
    <location>
        <position position="140"/>
    </location>
</feature>
<proteinExistence type="predicted"/>
<organism evidence="1 2">
    <name type="scientific">Racocetra persica</name>
    <dbReference type="NCBI Taxonomy" id="160502"/>
    <lineage>
        <taxon>Eukaryota</taxon>
        <taxon>Fungi</taxon>
        <taxon>Fungi incertae sedis</taxon>
        <taxon>Mucoromycota</taxon>
        <taxon>Glomeromycotina</taxon>
        <taxon>Glomeromycetes</taxon>
        <taxon>Diversisporales</taxon>
        <taxon>Gigasporaceae</taxon>
        <taxon>Racocetra</taxon>
    </lineage>
</organism>
<evidence type="ECO:0000313" key="2">
    <source>
        <dbReference type="Proteomes" id="UP000789920"/>
    </source>
</evidence>
<evidence type="ECO:0000313" key="1">
    <source>
        <dbReference type="EMBL" id="CAG8736612.1"/>
    </source>
</evidence>
<name>A0ACA9Q402_9GLOM</name>
<protein>
    <submittedName>
        <fullName evidence="1">7465_t:CDS:1</fullName>
    </submittedName>
</protein>
<comment type="caution">
    <text evidence="1">The sequence shown here is derived from an EMBL/GenBank/DDBJ whole genome shotgun (WGS) entry which is preliminary data.</text>
</comment>
<feature type="non-terminal residue" evidence="1">
    <location>
        <position position="1"/>
    </location>
</feature>
<dbReference type="EMBL" id="CAJVQC010027504">
    <property type="protein sequence ID" value="CAG8736612.1"/>
    <property type="molecule type" value="Genomic_DNA"/>
</dbReference>
<dbReference type="Proteomes" id="UP000789920">
    <property type="component" value="Unassembled WGS sequence"/>
</dbReference>
<accession>A0ACA9Q402</accession>